<evidence type="ECO:0000259" key="5">
    <source>
        <dbReference type="PROSITE" id="PS51891"/>
    </source>
</evidence>
<sequence length="142" mass="15939">MEGSCNCGAITVKVTDSELFTRRRGHTCRCINCRKTAGSSFATNLIIENSEFKITGEENLRVYSDPKTLSGTPVERYFCGTCGNPIKSVTPLYQGKSILKLGIFGKIPEPEWESFVVNRQKWEKPLEGTTQYKTKSFGEKLE</sequence>
<dbReference type="InterPro" id="IPR011057">
    <property type="entry name" value="Mss4-like_sf"/>
</dbReference>
<dbReference type="PANTHER" id="PTHR33337">
    <property type="entry name" value="GFA DOMAIN-CONTAINING PROTEIN"/>
    <property type="match status" value="1"/>
</dbReference>
<keyword evidence="3" id="KW-0862">Zinc</keyword>
<comment type="similarity">
    <text evidence="1">Belongs to the Gfa family.</text>
</comment>
<evidence type="ECO:0000313" key="6">
    <source>
        <dbReference type="EMBL" id="PMD15208.1"/>
    </source>
</evidence>
<dbReference type="PROSITE" id="PS51891">
    <property type="entry name" value="CENP_V_GFA"/>
    <property type="match status" value="1"/>
</dbReference>
<dbReference type="STRING" id="1745343.A0A2J6PME1"/>
<dbReference type="AlphaFoldDB" id="A0A2J6PME1"/>
<evidence type="ECO:0000256" key="2">
    <source>
        <dbReference type="ARBA" id="ARBA00022723"/>
    </source>
</evidence>
<dbReference type="SUPFAM" id="SSF51316">
    <property type="entry name" value="Mss4-like"/>
    <property type="match status" value="1"/>
</dbReference>
<proteinExistence type="inferred from homology"/>
<dbReference type="PANTHER" id="PTHR33337:SF43">
    <property type="entry name" value="CENP-V_GFA DOMAIN-CONTAINING PROTEIN"/>
    <property type="match status" value="1"/>
</dbReference>
<dbReference type="OrthoDB" id="9985472at2759"/>
<feature type="domain" description="CENP-V/GFA" evidence="5">
    <location>
        <begin position="1"/>
        <end position="123"/>
    </location>
</feature>
<evidence type="ECO:0000256" key="4">
    <source>
        <dbReference type="ARBA" id="ARBA00023239"/>
    </source>
</evidence>
<evidence type="ECO:0000313" key="7">
    <source>
        <dbReference type="Proteomes" id="UP000235672"/>
    </source>
</evidence>
<organism evidence="6 7">
    <name type="scientific">Hyaloscypha hepaticicola</name>
    <dbReference type="NCBI Taxonomy" id="2082293"/>
    <lineage>
        <taxon>Eukaryota</taxon>
        <taxon>Fungi</taxon>
        <taxon>Dikarya</taxon>
        <taxon>Ascomycota</taxon>
        <taxon>Pezizomycotina</taxon>
        <taxon>Leotiomycetes</taxon>
        <taxon>Helotiales</taxon>
        <taxon>Hyaloscyphaceae</taxon>
        <taxon>Hyaloscypha</taxon>
    </lineage>
</organism>
<reference evidence="6 7" key="1">
    <citation type="submission" date="2016-05" db="EMBL/GenBank/DDBJ databases">
        <title>A degradative enzymes factory behind the ericoid mycorrhizal symbiosis.</title>
        <authorList>
            <consortium name="DOE Joint Genome Institute"/>
            <person name="Martino E."/>
            <person name="Morin E."/>
            <person name="Grelet G."/>
            <person name="Kuo A."/>
            <person name="Kohler A."/>
            <person name="Daghino S."/>
            <person name="Barry K."/>
            <person name="Choi C."/>
            <person name="Cichocki N."/>
            <person name="Clum A."/>
            <person name="Copeland A."/>
            <person name="Hainaut M."/>
            <person name="Haridas S."/>
            <person name="Labutti K."/>
            <person name="Lindquist E."/>
            <person name="Lipzen A."/>
            <person name="Khouja H.-R."/>
            <person name="Murat C."/>
            <person name="Ohm R."/>
            <person name="Olson A."/>
            <person name="Spatafora J."/>
            <person name="Veneault-Fourrey C."/>
            <person name="Henrissat B."/>
            <person name="Grigoriev I."/>
            <person name="Martin F."/>
            <person name="Perotto S."/>
        </authorList>
    </citation>
    <scope>NUCLEOTIDE SEQUENCE [LARGE SCALE GENOMIC DNA]</scope>
    <source>
        <strain evidence="6 7">UAMH 7357</strain>
    </source>
</reference>
<accession>A0A2J6PME1</accession>
<dbReference type="InterPro" id="IPR006913">
    <property type="entry name" value="CENP-V/GFA"/>
</dbReference>
<dbReference type="Proteomes" id="UP000235672">
    <property type="component" value="Unassembled WGS sequence"/>
</dbReference>
<name>A0A2J6PME1_9HELO</name>
<evidence type="ECO:0000256" key="3">
    <source>
        <dbReference type="ARBA" id="ARBA00022833"/>
    </source>
</evidence>
<dbReference type="GO" id="GO:0046872">
    <property type="term" value="F:metal ion binding"/>
    <property type="evidence" value="ECO:0007669"/>
    <property type="project" value="UniProtKB-KW"/>
</dbReference>
<dbReference type="GO" id="GO:0016846">
    <property type="term" value="F:carbon-sulfur lyase activity"/>
    <property type="evidence" value="ECO:0007669"/>
    <property type="project" value="InterPro"/>
</dbReference>
<dbReference type="EMBL" id="KZ613515">
    <property type="protein sequence ID" value="PMD15208.1"/>
    <property type="molecule type" value="Genomic_DNA"/>
</dbReference>
<dbReference type="Gene3D" id="3.90.1590.10">
    <property type="entry name" value="glutathione-dependent formaldehyde- activating enzyme (gfa)"/>
    <property type="match status" value="1"/>
</dbReference>
<evidence type="ECO:0000256" key="1">
    <source>
        <dbReference type="ARBA" id="ARBA00005495"/>
    </source>
</evidence>
<gene>
    <name evidence="6" type="ORF">NA56DRAFT_582467</name>
</gene>
<protein>
    <recommendedName>
        <fullName evidence="5">CENP-V/GFA domain-containing protein</fullName>
    </recommendedName>
</protein>
<keyword evidence="2" id="KW-0479">Metal-binding</keyword>
<keyword evidence="4" id="KW-0456">Lyase</keyword>
<dbReference type="Pfam" id="PF04828">
    <property type="entry name" value="GFA"/>
    <property type="match status" value="1"/>
</dbReference>
<keyword evidence="7" id="KW-1185">Reference proteome</keyword>